<accession>A0A5N7DQ44</accession>
<sequence length="69" mass="7650">MAVLKQSMVFRQEALLTSIQQTLIIQAIHVWCRSYPDFPMANVQSKGLHDVVRAGSSPSPRSKPPIGCQ</sequence>
<reference evidence="1 2" key="1">
    <citation type="submission" date="2019-04" db="EMBL/GenBank/DDBJ databases">
        <authorList>
            <consortium name="DOE Joint Genome Institute"/>
            <person name="Mondo S."/>
            <person name="Kjaerbolling I."/>
            <person name="Vesth T."/>
            <person name="Frisvad J.C."/>
            <person name="Nybo J.L."/>
            <person name="Theobald S."/>
            <person name="Kildgaard S."/>
            <person name="Isbrandt T."/>
            <person name="Kuo A."/>
            <person name="Sato A."/>
            <person name="Lyhne E.K."/>
            <person name="Kogle M.E."/>
            <person name="Wiebenga A."/>
            <person name="Kun R.S."/>
            <person name="Lubbers R.J."/>
            <person name="Makela M.R."/>
            <person name="Barry K."/>
            <person name="Chovatia M."/>
            <person name="Clum A."/>
            <person name="Daum C."/>
            <person name="Haridas S."/>
            <person name="He G."/>
            <person name="LaButti K."/>
            <person name="Lipzen A."/>
            <person name="Riley R."/>
            <person name="Salamov A."/>
            <person name="Simmons B.A."/>
            <person name="Magnuson J.K."/>
            <person name="Henrissat B."/>
            <person name="Mortensen U.H."/>
            <person name="Larsen T.O."/>
            <person name="Devries R.P."/>
            <person name="Grigoriev I.V."/>
            <person name="Machida M."/>
            <person name="Baker S.E."/>
            <person name="Andersen M.R."/>
            <person name="Cantor M.N."/>
            <person name="Hua S.X."/>
        </authorList>
    </citation>
    <scope>NUCLEOTIDE SEQUENCE [LARGE SCALE GENOMIC DNA]</scope>
    <source>
        <strain evidence="1 2">CBS 119388</strain>
    </source>
</reference>
<dbReference type="GeneID" id="43665587"/>
<name>A0A5N7DQ44_9EURO</name>
<gene>
    <name evidence="1" type="ORF">BDV37DRAFT_238915</name>
</gene>
<keyword evidence="2" id="KW-1185">Reference proteome</keyword>
<evidence type="ECO:0000313" key="1">
    <source>
        <dbReference type="EMBL" id="KAE8408153.1"/>
    </source>
</evidence>
<evidence type="ECO:0000313" key="2">
    <source>
        <dbReference type="Proteomes" id="UP000325579"/>
    </source>
</evidence>
<dbReference type="Proteomes" id="UP000325579">
    <property type="component" value="Unassembled WGS sequence"/>
</dbReference>
<proteinExistence type="predicted"/>
<organism evidence="1 2">
    <name type="scientific">Aspergillus pseudonomiae</name>
    <dbReference type="NCBI Taxonomy" id="1506151"/>
    <lineage>
        <taxon>Eukaryota</taxon>
        <taxon>Fungi</taxon>
        <taxon>Dikarya</taxon>
        <taxon>Ascomycota</taxon>
        <taxon>Pezizomycotina</taxon>
        <taxon>Eurotiomycetes</taxon>
        <taxon>Eurotiomycetidae</taxon>
        <taxon>Eurotiales</taxon>
        <taxon>Aspergillaceae</taxon>
        <taxon>Aspergillus</taxon>
        <taxon>Aspergillus subgen. Circumdati</taxon>
    </lineage>
</organism>
<dbReference type="RefSeq" id="XP_031945472.1">
    <property type="nucleotide sequence ID" value="XM_032080896.1"/>
</dbReference>
<protein>
    <submittedName>
        <fullName evidence="1">Uncharacterized protein</fullName>
    </submittedName>
</protein>
<dbReference type="EMBL" id="ML736744">
    <property type="protein sequence ID" value="KAE8408153.1"/>
    <property type="molecule type" value="Genomic_DNA"/>
</dbReference>
<dbReference type="AlphaFoldDB" id="A0A5N7DQ44"/>